<evidence type="ECO:0000256" key="1">
    <source>
        <dbReference type="ARBA" id="ARBA00022801"/>
    </source>
</evidence>
<dbReference type="Pfam" id="PF01520">
    <property type="entry name" value="Amidase_3"/>
    <property type="match status" value="1"/>
</dbReference>
<dbReference type="PANTHER" id="PTHR30404:SF0">
    <property type="entry name" value="N-ACETYLMURAMOYL-L-ALANINE AMIDASE AMIC"/>
    <property type="match status" value="1"/>
</dbReference>
<evidence type="ECO:0000313" key="4">
    <source>
        <dbReference type="Proteomes" id="UP001500782"/>
    </source>
</evidence>
<dbReference type="PROSITE" id="PS51724">
    <property type="entry name" value="SPOR"/>
    <property type="match status" value="1"/>
</dbReference>
<organism evidence="3 4">
    <name type="scientific">Bacillus carboniphilus</name>
    <dbReference type="NCBI Taxonomy" id="86663"/>
    <lineage>
        <taxon>Bacteria</taxon>
        <taxon>Bacillati</taxon>
        <taxon>Bacillota</taxon>
        <taxon>Bacilli</taxon>
        <taxon>Bacillales</taxon>
        <taxon>Bacillaceae</taxon>
        <taxon>Bacillus</taxon>
    </lineage>
</organism>
<evidence type="ECO:0000259" key="2">
    <source>
        <dbReference type="PROSITE" id="PS51724"/>
    </source>
</evidence>
<dbReference type="CDD" id="cd02696">
    <property type="entry name" value="MurNAc-LAA"/>
    <property type="match status" value="1"/>
</dbReference>
<protein>
    <recommendedName>
        <fullName evidence="2">SPOR domain-containing protein</fullName>
    </recommendedName>
</protein>
<dbReference type="PANTHER" id="PTHR30404">
    <property type="entry name" value="N-ACETYLMURAMOYL-L-ALANINE AMIDASE"/>
    <property type="match status" value="1"/>
</dbReference>
<dbReference type="InterPro" id="IPR050695">
    <property type="entry name" value="N-acetylmuramoyl_amidase_3"/>
</dbReference>
<dbReference type="InterPro" id="IPR002508">
    <property type="entry name" value="MurNAc-LAA_cat"/>
</dbReference>
<dbReference type="InterPro" id="IPR007730">
    <property type="entry name" value="SPOR-like_dom"/>
</dbReference>
<keyword evidence="1" id="KW-0378">Hydrolase</keyword>
<dbReference type="SUPFAM" id="SSF53187">
    <property type="entry name" value="Zn-dependent exopeptidases"/>
    <property type="match status" value="1"/>
</dbReference>
<proteinExistence type="predicted"/>
<sequence length="270" mass="30466">MAVPELIIDPGHGGRDPGGGSNEYWLEKDMVLDISLYQYKRFQELGVPVALTRNSDVYLGPDERTRIVRESGAKYCISNHINAGGGDGVETIHSIYVDGTLARALAMGIVNEGQNLRRVFSRSLPSDSSKDYYYMHRETGSVDTTIIEYGFADSSRDDVEQLRNNWRDYAEGVVKAYCEYMGHAYTPPGEEDTMKYRLVTGTFPNAIKFAEALQKVRSEFSWVIYEKADSTNFNPRYRIVTGTFTGRASAERAAEQLKQKFGWVVYIQEA</sequence>
<dbReference type="EMBL" id="BAAADJ010000056">
    <property type="protein sequence ID" value="GAA0339237.1"/>
    <property type="molecule type" value="Genomic_DNA"/>
</dbReference>
<name>A0ABN0WJE0_9BACI</name>
<evidence type="ECO:0000313" key="3">
    <source>
        <dbReference type="EMBL" id="GAA0339237.1"/>
    </source>
</evidence>
<dbReference type="Proteomes" id="UP001500782">
    <property type="component" value="Unassembled WGS sequence"/>
</dbReference>
<dbReference type="RefSeq" id="WP_343801058.1">
    <property type="nucleotide sequence ID" value="NZ_BAAADJ010000056.1"/>
</dbReference>
<gene>
    <name evidence="3" type="ORF">GCM10008967_31930</name>
</gene>
<comment type="caution">
    <text evidence="3">The sequence shown here is derived from an EMBL/GenBank/DDBJ whole genome shotgun (WGS) entry which is preliminary data.</text>
</comment>
<feature type="domain" description="SPOR" evidence="2">
    <location>
        <begin position="190"/>
        <end position="270"/>
    </location>
</feature>
<dbReference type="Pfam" id="PF05036">
    <property type="entry name" value="SPOR"/>
    <property type="match status" value="1"/>
</dbReference>
<dbReference type="Gene3D" id="3.40.630.40">
    <property type="entry name" value="Zn-dependent exopeptidases"/>
    <property type="match status" value="1"/>
</dbReference>
<reference evidence="3 4" key="1">
    <citation type="journal article" date="2019" name="Int. J. Syst. Evol. Microbiol.">
        <title>The Global Catalogue of Microorganisms (GCM) 10K type strain sequencing project: providing services to taxonomists for standard genome sequencing and annotation.</title>
        <authorList>
            <consortium name="The Broad Institute Genomics Platform"/>
            <consortium name="The Broad Institute Genome Sequencing Center for Infectious Disease"/>
            <person name="Wu L."/>
            <person name="Ma J."/>
        </authorList>
    </citation>
    <scope>NUCLEOTIDE SEQUENCE [LARGE SCALE GENOMIC DNA]</scope>
    <source>
        <strain evidence="3 4">JCM 9731</strain>
    </source>
</reference>
<keyword evidence="4" id="KW-1185">Reference proteome</keyword>
<accession>A0ABN0WJE0</accession>